<dbReference type="AlphaFoldDB" id="A0A164HC92"/>
<reference evidence="2 3" key="1">
    <citation type="submission" date="2016-03" db="EMBL/GenBank/DDBJ databases">
        <title>EvidentialGene: Evidence-directed Construction of Genes on Genomes.</title>
        <authorList>
            <person name="Gilbert D.G."/>
            <person name="Choi J.-H."/>
            <person name="Mockaitis K."/>
            <person name="Colbourne J."/>
            <person name="Pfrender M."/>
        </authorList>
    </citation>
    <scope>NUCLEOTIDE SEQUENCE [LARGE SCALE GENOMIC DNA]</scope>
    <source>
        <strain evidence="2 3">Xinb3</strain>
        <tissue evidence="2">Complete organism</tissue>
    </source>
</reference>
<evidence type="ECO:0000313" key="2">
    <source>
        <dbReference type="EMBL" id="KZR99968.1"/>
    </source>
</evidence>
<evidence type="ECO:0000313" key="3">
    <source>
        <dbReference type="Proteomes" id="UP000076858"/>
    </source>
</evidence>
<proteinExistence type="predicted"/>
<sequence length="40" mass="4601">MDSSIGKKSESFHQTAFYSRALPRDTKSRGREHTNVAKIY</sequence>
<gene>
    <name evidence="2" type="ORF">APZ42_003941</name>
</gene>
<comment type="caution">
    <text evidence="2">The sequence shown here is derived from an EMBL/GenBank/DDBJ whole genome shotgun (WGS) entry which is preliminary data.</text>
</comment>
<organism evidence="2 3">
    <name type="scientific">Daphnia magna</name>
    <dbReference type="NCBI Taxonomy" id="35525"/>
    <lineage>
        <taxon>Eukaryota</taxon>
        <taxon>Metazoa</taxon>
        <taxon>Ecdysozoa</taxon>
        <taxon>Arthropoda</taxon>
        <taxon>Crustacea</taxon>
        <taxon>Branchiopoda</taxon>
        <taxon>Diplostraca</taxon>
        <taxon>Cladocera</taxon>
        <taxon>Anomopoda</taxon>
        <taxon>Daphniidae</taxon>
        <taxon>Daphnia</taxon>
    </lineage>
</organism>
<feature type="region of interest" description="Disordered" evidence="1">
    <location>
        <begin position="16"/>
        <end position="40"/>
    </location>
</feature>
<dbReference type="Proteomes" id="UP000076858">
    <property type="component" value="Unassembled WGS sequence"/>
</dbReference>
<feature type="compositionally biased region" description="Basic and acidic residues" evidence="1">
    <location>
        <begin position="22"/>
        <end position="40"/>
    </location>
</feature>
<dbReference type="EMBL" id="LRGB01012103">
    <property type="protein sequence ID" value="KZR99968.1"/>
    <property type="molecule type" value="Genomic_DNA"/>
</dbReference>
<name>A0A164HC92_9CRUS</name>
<protein>
    <submittedName>
        <fullName evidence="2">Uncharacterized protein</fullName>
    </submittedName>
</protein>
<evidence type="ECO:0000256" key="1">
    <source>
        <dbReference type="SAM" id="MobiDB-lite"/>
    </source>
</evidence>
<keyword evidence="3" id="KW-1185">Reference proteome</keyword>
<accession>A0A164HC92</accession>